<feature type="region of interest" description="Disordered" evidence="1">
    <location>
        <begin position="284"/>
        <end position="326"/>
    </location>
</feature>
<comment type="caution">
    <text evidence="3">The sequence shown here is derived from an EMBL/GenBank/DDBJ whole genome shotgun (WGS) entry which is preliminary data.</text>
</comment>
<evidence type="ECO:0000313" key="3">
    <source>
        <dbReference type="EMBL" id="GFG30140.1"/>
    </source>
</evidence>
<feature type="non-terminal residue" evidence="3">
    <location>
        <position position="350"/>
    </location>
</feature>
<name>A0A6L2PFA0_COPFO</name>
<evidence type="ECO:0000256" key="1">
    <source>
        <dbReference type="SAM" id="MobiDB-lite"/>
    </source>
</evidence>
<gene>
    <name evidence="3" type="ORF">Cfor_00892</name>
</gene>
<dbReference type="Pfam" id="PF03184">
    <property type="entry name" value="DDE_1"/>
    <property type="match status" value="1"/>
</dbReference>
<evidence type="ECO:0000259" key="2">
    <source>
        <dbReference type="Pfam" id="PF03184"/>
    </source>
</evidence>
<keyword evidence="4" id="KW-1185">Reference proteome</keyword>
<dbReference type="InParanoid" id="A0A6L2PFA0"/>
<dbReference type="AlphaFoldDB" id="A0A6L2PFA0"/>
<feature type="domain" description="DDE-1" evidence="2">
    <location>
        <begin position="124"/>
        <end position="224"/>
    </location>
</feature>
<accession>A0A6L2PFA0</accession>
<reference evidence="4" key="1">
    <citation type="submission" date="2020-01" db="EMBL/GenBank/DDBJ databases">
        <title>Draft genome sequence of the Termite Coptotermes fromosanus.</title>
        <authorList>
            <person name="Itakura S."/>
            <person name="Yosikawa Y."/>
            <person name="Umezawa K."/>
        </authorList>
    </citation>
    <scope>NUCLEOTIDE SEQUENCE [LARGE SCALE GENOMIC DNA]</scope>
</reference>
<feature type="compositionally biased region" description="Low complexity" evidence="1">
    <location>
        <begin position="285"/>
        <end position="298"/>
    </location>
</feature>
<dbReference type="InterPro" id="IPR004875">
    <property type="entry name" value="DDE_SF_endonuclease_dom"/>
</dbReference>
<dbReference type="EMBL" id="BLKM01000199">
    <property type="protein sequence ID" value="GFG30140.1"/>
    <property type="molecule type" value="Genomic_DNA"/>
</dbReference>
<protein>
    <recommendedName>
        <fullName evidence="2">DDE-1 domain-containing protein</fullName>
    </recommendedName>
</protein>
<dbReference type="Proteomes" id="UP000502823">
    <property type="component" value="Unassembled WGS sequence"/>
</dbReference>
<dbReference type="OrthoDB" id="8194222at2759"/>
<sequence>MELYVKDWQKSSIEAIKTKLCREQVLPSEAVNDLAEGCLLMKRKFFWLGKSRRHASRLAACFYKPAMDTIQDNAARLYNCDETGVTLVQHKHTKILGLECKRQISFFKSQNGNLSLTVVTCMRHFIPPFLVFRKRNMKSDLMNGTPPGSTHTCRPSGWIESEIITHWFLYFFKHTMLTKEYPIILVLDGHSSHAGNLEVINLAGEKYVGIICLFPHKSHSCNPLIKFSWGPAYKRAATGKVEGNGFRETGLYPCDKNTFRPHDFPPASENTDAVPVNQRALVKTSDPSSFNSANFSPSTTAGPLRASDISPVPSLNLMSNPRDGTERKTLLKNASDRRTPSVLKLRGTFF</sequence>
<proteinExistence type="predicted"/>
<organism evidence="3 4">
    <name type="scientific">Coptotermes formosanus</name>
    <name type="common">Formosan subterranean termite</name>
    <dbReference type="NCBI Taxonomy" id="36987"/>
    <lineage>
        <taxon>Eukaryota</taxon>
        <taxon>Metazoa</taxon>
        <taxon>Ecdysozoa</taxon>
        <taxon>Arthropoda</taxon>
        <taxon>Hexapoda</taxon>
        <taxon>Insecta</taxon>
        <taxon>Pterygota</taxon>
        <taxon>Neoptera</taxon>
        <taxon>Polyneoptera</taxon>
        <taxon>Dictyoptera</taxon>
        <taxon>Blattodea</taxon>
        <taxon>Blattoidea</taxon>
        <taxon>Termitoidae</taxon>
        <taxon>Rhinotermitidae</taxon>
        <taxon>Coptotermes</taxon>
    </lineage>
</organism>
<dbReference type="GO" id="GO:0003676">
    <property type="term" value="F:nucleic acid binding"/>
    <property type="evidence" value="ECO:0007669"/>
    <property type="project" value="InterPro"/>
</dbReference>
<evidence type="ECO:0000313" key="4">
    <source>
        <dbReference type="Proteomes" id="UP000502823"/>
    </source>
</evidence>